<dbReference type="SUPFAM" id="SSF55486">
    <property type="entry name" value="Metalloproteases ('zincins'), catalytic domain"/>
    <property type="match status" value="1"/>
</dbReference>
<feature type="non-terminal residue" evidence="2">
    <location>
        <position position="1"/>
    </location>
</feature>
<dbReference type="EMBL" id="CAKXAJ010006661">
    <property type="protein sequence ID" value="CAH2210140.1"/>
    <property type="molecule type" value="Genomic_DNA"/>
</dbReference>
<keyword evidence="3" id="KW-1185">Reference proteome</keyword>
<evidence type="ECO:0000313" key="2">
    <source>
        <dbReference type="EMBL" id="CAH2210140.1"/>
    </source>
</evidence>
<organism evidence="2 3">
    <name type="scientific">Pararge aegeria aegeria</name>
    <dbReference type="NCBI Taxonomy" id="348720"/>
    <lineage>
        <taxon>Eukaryota</taxon>
        <taxon>Metazoa</taxon>
        <taxon>Ecdysozoa</taxon>
        <taxon>Arthropoda</taxon>
        <taxon>Hexapoda</taxon>
        <taxon>Insecta</taxon>
        <taxon>Pterygota</taxon>
        <taxon>Neoptera</taxon>
        <taxon>Endopterygota</taxon>
        <taxon>Lepidoptera</taxon>
        <taxon>Glossata</taxon>
        <taxon>Ditrysia</taxon>
        <taxon>Papilionoidea</taxon>
        <taxon>Nymphalidae</taxon>
        <taxon>Satyrinae</taxon>
        <taxon>Satyrini</taxon>
        <taxon>Parargina</taxon>
        <taxon>Pararge</taxon>
    </lineage>
</organism>
<evidence type="ECO:0000313" key="3">
    <source>
        <dbReference type="Proteomes" id="UP000838756"/>
    </source>
</evidence>
<dbReference type="InterPro" id="IPR024079">
    <property type="entry name" value="MetalloPept_cat_dom_sf"/>
</dbReference>
<dbReference type="OrthoDB" id="5951731at2759"/>
<dbReference type="AlphaFoldDB" id="A0A8S4QI07"/>
<dbReference type="Proteomes" id="UP000838756">
    <property type="component" value="Unassembled WGS sequence"/>
</dbReference>
<feature type="domain" description="Peptidase M12B" evidence="1">
    <location>
        <begin position="3"/>
        <end position="55"/>
    </location>
</feature>
<dbReference type="Gene3D" id="3.40.390.10">
    <property type="entry name" value="Collagenase (Catalytic Domain)"/>
    <property type="match status" value="1"/>
</dbReference>
<gene>
    <name evidence="2" type="primary">jg22660</name>
    <name evidence="2" type="ORF">PAEG_LOCUS2052</name>
</gene>
<evidence type="ECO:0000259" key="1">
    <source>
        <dbReference type="Pfam" id="PF01421"/>
    </source>
</evidence>
<accession>A0A8S4QI07</accession>
<dbReference type="Pfam" id="PF01421">
    <property type="entry name" value="Reprolysin"/>
    <property type="match status" value="1"/>
</dbReference>
<name>A0A8S4QI07_9NEOP</name>
<dbReference type="InterPro" id="IPR001590">
    <property type="entry name" value="Peptidase_M12B"/>
</dbReference>
<dbReference type="GO" id="GO:0006508">
    <property type="term" value="P:proteolysis"/>
    <property type="evidence" value="ECO:0007669"/>
    <property type="project" value="InterPro"/>
</dbReference>
<comment type="caution">
    <text evidence="2">The sequence shown here is derived from an EMBL/GenBank/DDBJ whole genome shotgun (WGS) entry which is preliminary data.</text>
</comment>
<dbReference type="GO" id="GO:0004222">
    <property type="term" value="F:metalloendopeptidase activity"/>
    <property type="evidence" value="ECO:0007669"/>
    <property type="project" value="InterPro"/>
</dbReference>
<reference evidence="2" key="1">
    <citation type="submission" date="2022-03" db="EMBL/GenBank/DDBJ databases">
        <authorList>
            <person name="Lindestad O."/>
        </authorList>
    </citation>
    <scope>NUCLEOTIDE SEQUENCE</scope>
</reference>
<protein>
    <submittedName>
        <fullName evidence="2">Jg22660 protein</fullName>
    </submittedName>
</protein>
<proteinExistence type="predicted"/>
<sequence>GTSFPGDQAGISVPNTMCTPKSVGISVDSNPYEPHLLAGTMAHMIGHNIVVLEDTLTMSQAAGVATVPLELQARKPGVTFAYKNIILSCL</sequence>